<dbReference type="EMBL" id="OD569994">
    <property type="protein sequence ID" value="CAD7448431.1"/>
    <property type="molecule type" value="Genomic_DNA"/>
</dbReference>
<name>A0A7R9F9H7_9NEOP</name>
<protein>
    <submittedName>
        <fullName evidence="1">Uncharacterized protein</fullName>
    </submittedName>
</protein>
<dbReference type="AlphaFoldDB" id="A0A7R9F9H7"/>
<accession>A0A7R9F9H7</accession>
<gene>
    <name evidence="1" type="ORF">TBIB3V08_LOCUS10718</name>
</gene>
<reference evidence="1" key="1">
    <citation type="submission" date="2020-11" db="EMBL/GenBank/DDBJ databases">
        <authorList>
            <person name="Tran Van P."/>
        </authorList>
    </citation>
    <scope>NUCLEOTIDE SEQUENCE</scope>
</reference>
<evidence type="ECO:0000313" key="1">
    <source>
        <dbReference type="EMBL" id="CAD7448431.1"/>
    </source>
</evidence>
<sequence>MFTSTSFKCNFTIVNKSRCLKSYFAKVGNVKSSSNGYNPNRHISSVSVNLGLNLKRTQYYQHPRDFIYKNNYGLFSNLIASFFRFHTSTEVTKEVFENVPSKQLPVLKRPQRRKRQTLDESDKPSLGLRTVMAFATAEEYDLERLKAGLIKQDLYKPVHLCSGDELNHTEVKEGFGNQINLCRDRGLNPGPPTQKSDTLPLDHQVLMLVIDISVLT</sequence>
<organism evidence="1">
    <name type="scientific">Timema bartmani</name>
    <dbReference type="NCBI Taxonomy" id="61472"/>
    <lineage>
        <taxon>Eukaryota</taxon>
        <taxon>Metazoa</taxon>
        <taxon>Ecdysozoa</taxon>
        <taxon>Arthropoda</taxon>
        <taxon>Hexapoda</taxon>
        <taxon>Insecta</taxon>
        <taxon>Pterygota</taxon>
        <taxon>Neoptera</taxon>
        <taxon>Polyneoptera</taxon>
        <taxon>Phasmatodea</taxon>
        <taxon>Timematodea</taxon>
        <taxon>Timematoidea</taxon>
        <taxon>Timematidae</taxon>
        <taxon>Timema</taxon>
    </lineage>
</organism>
<proteinExistence type="predicted"/>